<feature type="domain" description="Transcription regulator Rua1 C-terminal" evidence="2">
    <location>
        <begin position="323"/>
        <end position="422"/>
    </location>
</feature>
<feature type="compositionally biased region" description="Polar residues" evidence="1">
    <location>
        <begin position="99"/>
        <end position="113"/>
    </location>
</feature>
<evidence type="ECO:0000259" key="2">
    <source>
        <dbReference type="Pfam" id="PF14616"/>
    </source>
</evidence>
<feature type="region of interest" description="Disordered" evidence="1">
    <location>
        <begin position="697"/>
        <end position="720"/>
    </location>
</feature>
<sequence>MATARRARPTGLAVTPNINRFSMPPPQMVHPHQALEGPWQQKSPNSMDMSSYDSEMTDLPLPLSAVDEENGIVDLRRMGHCEQETHDNPFHSDIDSRRPSQVSNSTYATTRLTTPEMAYPSDSDWSSTERLSQRTFSPMESPCPPPMRPGSRSRASPVPHNNMRTSPYTRDSNRRQRWSTGMNVPAQTPQMVPYQQPNRYSSYIGLSPLNPHNGLTSVSNDRGVTTFAGPGQNLAYSHRAIPSTMMWGVGYPEPPRQLPSQALFPLLASDRMNPFGGHYADLPDPPDLFASLQEPPSDPPEEDMKTTDPDLVPHEQELRWNGDLYTPRWVRGHGNKREGWCGLCKPGRWLVLKNSAYWYDKSFTHGVCAQTGQAFAAPDHVRRVEGNVDAWEGLCGECGEWLSLVSSKKKGPTTWFRHVSKCQVSQKPAKDAPKRRRPTISKRLSIGVPDNRVEEITDDDAKNEEPVTAIESTEQPPIFSEAFGTSSLTTENPCASAAVSPRTVTKDRLVEQIIEGPVCESTESRPLTALRIGMEVDNQAEQRDSSHLSTEYSQPIVEDSTTISHVKVELTEPTPNTVSCADLIVSKLAFEGSKHDSHMNSAEINSRKPPSPASTPISTPQLSNTALSTPQLDTPSQSGMQLHGLGLQGLNGPNGFHDHTQDYSFGFANFEDLCSTSTHHQHSDYACDSTQSLNSQFEASSDTSNRSSTNDLSTNSSQSTCSEYALPHYTTEDNDLRQVHDLHEDILGLPINMRIALASENGGYPTANNYAGLGGTSMMEHYGGMF</sequence>
<feature type="region of interest" description="Disordered" evidence="1">
    <location>
        <begin position="596"/>
        <end position="646"/>
    </location>
</feature>
<organism evidence="3 4">
    <name type="scientific">Microthyrium microscopicum</name>
    <dbReference type="NCBI Taxonomy" id="703497"/>
    <lineage>
        <taxon>Eukaryota</taxon>
        <taxon>Fungi</taxon>
        <taxon>Dikarya</taxon>
        <taxon>Ascomycota</taxon>
        <taxon>Pezizomycotina</taxon>
        <taxon>Dothideomycetes</taxon>
        <taxon>Dothideomycetes incertae sedis</taxon>
        <taxon>Microthyriales</taxon>
        <taxon>Microthyriaceae</taxon>
        <taxon>Microthyrium</taxon>
    </lineage>
</organism>
<dbReference type="EMBL" id="MU004236">
    <property type="protein sequence ID" value="KAF2668719.1"/>
    <property type="molecule type" value="Genomic_DNA"/>
</dbReference>
<feature type="compositionally biased region" description="Polar residues" evidence="1">
    <location>
        <begin position="123"/>
        <end position="136"/>
    </location>
</feature>
<keyword evidence="4" id="KW-1185">Reference proteome</keyword>
<proteinExistence type="predicted"/>
<name>A0A6A6U8Y9_9PEZI</name>
<dbReference type="AlphaFoldDB" id="A0A6A6U8Y9"/>
<protein>
    <recommendedName>
        <fullName evidence="2">Transcription regulator Rua1 C-terminal domain-containing protein</fullName>
    </recommendedName>
</protein>
<evidence type="ECO:0000256" key="1">
    <source>
        <dbReference type="SAM" id="MobiDB-lite"/>
    </source>
</evidence>
<gene>
    <name evidence="3" type="ORF">BT63DRAFT_414688</name>
</gene>
<reference evidence="3" key="1">
    <citation type="journal article" date="2020" name="Stud. Mycol.">
        <title>101 Dothideomycetes genomes: a test case for predicting lifestyles and emergence of pathogens.</title>
        <authorList>
            <person name="Haridas S."/>
            <person name="Albert R."/>
            <person name="Binder M."/>
            <person name="Bloem J."/>
            <person name="Labutti K."/>
            <person name="Salamov A."/>
            <person name="Andreopoulos B."/>
            <person name="Baker S."/>
            <person name="Barry K."/>
            <person name="Bills G."/>
            <person name="Bluhm B."/>
            <person name="Cannon C."/>
            <person name="Castanera R."/>
            <person name="Culley D."/>
            <person name="Daum C."/>
            <person name="Ezra D."/>
            <person name="Gonzalez J."/>
            <person name="Henrissat B."/>
            <person name="Kuo A."/>
            <person name="Liang C."/>
            <person name="Lipzen A."/>
            <person name="Lutzoni F."/>
            <person name="Magnuson J."/>
            <person name="Mondo S."/>
            <person name="Nolan M."/>
            <person name="Ohm R."/>
            <person name="Pangilinan J."/>
            <person name="Park H.-J."/>
            <person name="Ramirez L."/>
            <person name="Alfaro M."/>
            <person name="Sun H."/>
            <person name="Tritt A."/>
            <person name="Yoshinaga Y."/>
            <person name="Zwiers L.-H."/>
            <person name="Turgeon B."/>
            <person name="Goodwin S."/>
            <person name="Spatafora J."/>
            <person name="Crous P."/>
            <person name="Grigoriev I."/>
        </authorList>
    </citation>
    <scope>NUCLEOTIDE SEQUENCE</scope>
    <source>
        <strain evidence="3">CBS 115976</strain>
    </source>
</reference>
<feature type="compositionally biased region" description="Polar residues" evidence="1">
    <location>
        <begin position="621"/>
        <end position="638"/>
    </location>
</feature>
<dbReference type="PANTHER" id="PTHR28125:SF3">
    <property type="entry name" value="TRANSCRIPTION REGULATOR RUA1 C-TERMINAL DOMAIN-CONTAINING PROTEIN"/>
    <property type="match status" value="1"/>
</dbReference>
<evidence type="ECO:0000313" key="3">
    <source>
        <dbReference type="EMBL" id="KAF2668719.1"/>
    </source>
</evidence>
<dbReference type="Proteomes" id="UP000799302">
    <property type="component" value="Unassembled WGS sequence"/>
</dbReference>
<feature type="region of interest" description="Disordered" evidence="1">
    <location>
        <begin position="83"/>
        <end position="175"/>
    </location>
</feature>
<dbReference type="Pfam" id="PF14616">
    <property type="entry name" value="Rua1_C"/>
    <property type="match status" value="1"/>
</dbReference>
<evidence type="ECO:0000313" key="4">
    <source>
        <dbReference type="Proteomes" id="UP000799302"/>
    </source>
</evidence>
<dbReference type="PANTHER" id="PTHR28125">
    <property type="entry name" value="MEIOTIC EXPRESSION UP-REGULATED PROTEIN 26"/>
    <property type="match status" value="1"/>
</dbReference>
<accession>A0A6A6U8Y9</accession>
<dbReference type="OrthoDB" id="5595379at2759"/>
<feature type="compositionally biased region" description="Low complexity" evidence="1">
    <location>
        <begin position="700"/>
        <end position="720"/>
    </location>
</feature>
<feature type="region of interest" description="Disordered" evidence="1">
    <location>
        <begin position="276"/>
        <end position="309"/>
    </location>
</feature>
<feature type="region of interest" description="Disordered" evidence="1">
    <location>
        <begin position="1"/>
        <end position="22"/>
    </location>
</feature>
<feature type="compositionally biased region" description="Basic and acidic residues" evidence="1">
    <location>
        <begin position="83"/>
        <end position="98"/>
    </location>
</feature>
<dbReference type="InterPro" id="IPR028012">
    <property type="entry name" value="Rua1_C"/>
</dbReference>